<gene>
    <name evidence="2" type="ORF">HMPREF1056_02179</name>
</gene>
<proteinExistence type="predicted"/>
<dbReference type="AlphaFoldDB" id="A0A0E2B176"/>
<evidence type="ECO:0000313" key="3">
    <source>
        <dbReference type="Proteomes" id="UP000003879"/>
    </source>
</evidence>
<dbReference type="Proteomes" id="UP000003879">
    <property type="component" value="Unassembled WGS sequence"/>
</dbReference>
<sequence length="83" mass="9751">MNRSEAKMIAEELHKFIRNDVRKAVTEITTAETEEYLSAKQAAVFLGWKLQTLYNRIHDIPHTKNGKSLIFTKSVLRKFMERK</sequence>
<feature type="domain" description="Helix-turn-helix" evidence="1">
    <location>
        <begin position="36"/>
        <end position="82"/>
    </location>
</feature>
<dbReference type="RefSeq" id="WP_005794295.1">
    <property type="nucleotide sequence ID" value="NZ_JH724215.1"/>
</dbReference>
<protein>
    <recommendedName>
        <fullName evidence="1">Helix-turn-helix domain-containing protein</fullName>
    </recommendedName>
</protein>
<dbReference type="HOGENOM" id="CLU_2535580_0_0_10"/>
<dbReference type="InterPro" id="IPR041657">
    <property type="entry name" value="HTH_17"/>
</dbReference>
<dbReference type="Pfam" id="PF12728">
    <property type="entry name" value="HTH_17"/>
    <property type="match status" value="1"/>
</dbReference>
<name>A0A0E2B176_BACFG</name>
<dbReference type="PATRIC" id="fig|997883.3.peg.2277"/>
<dbReference type="EMBL" id="AGXN01000012">
    <property type="protein sequence ID" value="EIY96291.1"/>
    <property type="molecule type" value="Genomic_DNA"/>
</dbReference>
<reference evidence="2 3" key="1">
    <citation type="submission" date="2012-02" db="EMBL/GenBank/DDBJ databases">
        <title>The Genome Sequence of Bacteroides fragilis CL07T12C05.</title>
        <authorList>
            <consortium name="The Broad Institute Genome Sequencing Platform"/>
            <person name="Earl A."/>
            <person name="Ward D."/>
            <person name="Feldgarden M."/>
            <person name="Gevers D."/>
            <person name="Zitomersky N.L."/>
            <person name="Coyne M.J."/>
            <person name="Comstock L.E."/>
            <person name="Young S.K."/>
            <person name="Zeng Q."/>
            <person name="Gargeya S."/>
            <person name="Fitzgerald M."/>
            <person name="Haas B."/>
            <person name="Abouelleil A."/>
            <person name="Alvarado L."/>
            <person name="Arachchi H.M."/>
            <person name="Berlin A."/>
            <person name="Chapman S.B."/>
            <person name="Gearin G."/>
            <person name="Goldberg J."/>
            <person name="Griggs A."/>
            <person name="Gujja S."/>
            <person name="Hansen M."/>
            <person name="Heiman D."/>
            <person name="Howarth C."/>
            <person name="Larimer J."/>
            <person name="Lui A."/>
            <person name="MacDonald P.J.P."/>
            <person name="McCowen C."/>
            <person name="Montmayeur A."/>
            <person name="Murphy C."/>
            <person name="Neiman D."/>
            <person name="Pearson M."/>
            <person name="Priest M."/>
            <person name="Roberts A."/>
            <person name="Saif S."/>
            <person name="Shea T."/>
            <person name="Sisk P."/>
            <person name="Stolte C."/>
            <person name="Sykes S."/>
            <person name="Wortman J."/>
            <person name="Nusbaum C."/>
            <person name="Birren B."/>
        </authorList>
    </citation>
    <scope>NUCLEOTIDE SEQUENCE [LARGE SCALE GENOMIC DNA]</scope>
    <source>
        <strain evidence="2 3">CL07T12C05</strain>
    </source>
</reference>
<evidence type="ECO:0000259" key="1">
    <source>
        <dbReference type="Pfam" id="PF12728"/>
    </source>
</evidence>
<organism evidence="2 3">
    <name type="scientific">Bacteroides fragilis CL07T12C05</name>
    <dbReference type="NCBI Taxonomy" id="997883"/>
    <lineage>
        <taxon>Bacteria</taxon>
        <taxon>Pseudomonadati</taxon>
        <taxon>Bacteroidota</taxon>
        <taxon>Bacteroidia</taxon>
        <taxon>Bacteroidales</taxon>
        <taxon>Bacteroidaceae</taxon>
        <taxon>Bacteroides</taxon>
    </lineage>
</organism>
<accession>A0A0E2B176</accession>
<evidence type="ECO:0000313" key="2">
    <source>
        <dbReference type="EMBL" id="EIY96291.1"/>
    </source>
</evidence>
<comment type="caution">
    <text evidence="2">The sequence shown here is derived from an EMBL/GenBank/DDBJ whole genome shotgun (WGS) entry which is preliminary data.</text>
</comment>